<protein>
    <submittedName>
        <fullName evidence="1">Uncharacterized protein</fullName>
    </submittedName>
</protein>
<dbReference type="HOGENOM" id="CLU_2133438_0_0_1"/>
<sequence>MRIPPVSAEASIPTDPDKSYVLTYQSDSISRLVDRPPTSSSVQYRHPAQLPPSTNSVIASSLILPPSTTFGSSAPPGRAVFFRMLRRLSLDGGVRLAGGSPSEVAANVLPPEQ</sequence>
<dbReference type="GeneID" id="18841342"/>
<dbReference type="AlphaFoldDB" id="R7SMV8"/>
<gene>
    <name evidence="1" type="ORF">DICSQDRAFT_183453</name>
</gene>
<accession>R7SMV8</accession>
<evidence type="ECO:0000313" key="2">
    <source>
        <dbReference type="Proteomes" id="UP000053319"/>
    </source>
</evidence>
<organism evidence="1 2">
    <name type="scientific">Dichomitus squalens (strain LYAD-421)</name>
    <name type="common">Western red white-rot fungus</name>
    <dbReference type="NCBI Taxonomy" id="732165"/>
    <lineage>
        <taxon>Eukaryota</taxon>
        <taxon>Fungi</taxon>
        <taxon>Dikarya</taxon>
        <taxon>Basidiomycota</taxon>
        <taxon>Agaricomycotina</taxon>
        <taxon>Agaricomycetes</taxon>
        <taxon>Polyporales</taxon>
        <taxon>Polyporaceae</taxon>
        <taxon>Dichomitus</taxon>
    </lineage>
</organism>
<dbReference type="EMBL" id="JH719458">
    <property type="protein sequence ID" value="EJF57055.1"/>
    <property type="molecule type" value="Genomic_DNA"/>
</dbReference>
<dbReference type="Proteomes" id="UP000053319">
    <property type="component" value="Unassembled WGS sequence"/>
</dbReference>
<proteinExistence type="predicted"/>
<dbReference type="RefSeq" id="XP_007370221.1">
    <property type="nucleotide sequence ID" value="XM_007370159.1"/>
</dbReference>
<reference evidence="1 2" key="1">
    <citation type="journal article" date="2012" name="Science">
        <title>The Paleozoic origin of enzymatic lignin decomposition reconstructed from 31 fungal genomes.</title>
        <authorList>
            <person name="Floudas D."/>
            <person name="Binder M."/>
            <person name="Riley R."/>
            <person name="Barry K."/>
            <person name="Blanchette R.A."/>
            <person name="Henrissat B."/>
            <person name="Martinez A.T."/>
            <person name="Otillar R."/>
            <person name="Spatafora J.W."/>
            <person name="Yadav J.S."/>
            <person name="Aerts A."/>
            <person name="Benoit I."/>
            <person name="Boyd A."/>
            <person name="Carlson A."/>
            <person name="Copeland A."/>
            <person name="Coutinho P.M."/>
            <person name="de Vries R.P."/>
            <person name="Ferreira P."/>
            <person name="Findley K."/>
            <person name="Foster B."/>
            <person name="Gaskell J."/>
            <person name="Glotzer D."/>
            <person name="Gorecki P."/>
            <person name="Heitman J."/>
            <person name="Hesse C."/>
            <person name="Hori C."/>
            <person name="Igarashi K."/>
            <person name="Jurgens J.A."/>
            <person name="Kallen N."/>
            <person name="Kersten P."/>
            <person name="Kohler A."/>
            <person name="Kuees U."/>
            <person name="Kumar T.K.A."/>
            <person name="Kuo A."/>
            <person name="LaButti K."/>
            <person name="Larrondo L.F."/>
            <person name="Lindquist E."/>
            <person name="Ling A."/>
            <person name="Lombard V."/>
            <person name="Lucas S."/>
            <person name="Lundell T."/>
            <person name="Martin R."/>
            <person name="McLaughlin D.J."/>
            <person name="Morgenstern I."/>
            <person name="Morin E."/>
            <person name="Murat C."/>
            <person name="Nagy L.G."/>
            <person name="Nolan M."/>
            <person name="Ohm R.A."/>
            <person name="Patyshakuliyeva A."/>
            <person name="Rokas A."/>
            <person name="Ruiz-Duenas F.J."/>
            <person name="Sabat G."/>
            <person name="Salamov A."/>
            <person name="Samejima M."/>
            <person name="Schmutz J."/>
            <person name="Slot J.C."/>
            <person name="St John F."/>
            <person name="Stenlid J."/>
            <person name="Sun H."/>
            <person name="Sun S."/>
            <person name="Syed K."/>
            <person name="Tsang A."/>
            <person name="Wiebenga A."/>
            <person name="Young D."/>
            <person name="Pisabarro A."/>
            <person name="Eastwood D.C."/>
            <person name="Martin F."/>
            <person name="Cullen D."/>
            <person name="Grigoriev I.V."/>
            <person name="Hibbett D.S."/>
        </authorList>
    </citation>
    <scope>NUCLEOTIDE SEQUENCE [LARGE SCALE GENOMIC DNA]</scope>
    <source>
        <strain evidence="1 2">LYAD-421 SS1</strain>
    </source>
</reference>
<name>R7SMV8_DICSQ</name>
<evidence type="ECO:0000313" key="1">
    <source>
        <dbReference type="EMBL" id="EJF57055.1"/>
    </source>
</evidence>
<dbReference type="KEGG" id="dsq:DICSQDRAFT_183453"/>